<dbReference type="InterPro" id="IPR042301">
    <property type="entry name" value="GH115_sf"/>
</dbReference>
<dbReference type="Proteomes" id="UP000217311">
    <property type="component" value="Chromosome"/>
</dbReference>
<dbReference type="PANTHER" id="PTHR37842">
    <property type="match status" value="1"/>
</dbReference>
<reference evidence="4" key="1">
    <citation type="submission" date="2017-09" db="EMBL/GenBank/DDBJ databases">
        <title>Genome evolution observed in wild isolates of Caulobacter crescentus.</title>
        <authorList>
            <person name="Ely B."/>
            <person name="Wilson K."/>
            <person name="Scott D."/>
        </authorList>
    </citation>
    <scope>NUCLEOTIDE SEQUENCE [LARGE SCALE GENOMIC DNA]</scope>
    <source>
        <strain evidence="4">CB13b1a</strain>
    </source>
</reference>
<keyword evidence="1 3" id="KW-0378">Hydrolase</keyword>
<dbReference type="EMBL" id="CP023315">
    <property type="protein sequence ID" value="ATC34383.1"/>
    <property type="molecule type" value="Genomic_DNA"/>
</dbReference>
<dbReference type="InterPro" id="IPR041437">
    <property type="entry name" value="GH115_C"/>
</dbReference>
<organism evidence="3 4">
    <name type="scientific">Caulobacter vibrioides</name>
    <name type="common">Caulobacter crescentus</name>
    <dbReference type="NCBI Taxonomy" id="155892"/>
    <lineage>
        <taxon>Bacteria</taxon>
        <taxon>Pseudomonadati</taxon>
        <taxon>Pseudomonadota</taxon>
        <taxon>Alphaproteobacteria</taxon>
        <taxon>Caulobacterales</taxon>
        <taxon>Caulobacteraceae</taxon>
        <taxon>Caulobacter</taxon>
    </lineage>
</organism>
<dbReference type="Gene3D" id="3.30.379.10">
    <property type="entry name" value="Chitobiase/beta-hexosaminidase domain 2-like"/>
    <property type="match status" value="1"/>
</dbReference>
<proteinExistence type="predicted"/>
<dbReference type="GO" id="GO:0016787">
    <property type="term" value="F:hydrolase activity"/>
    <property type="evidence" value="ECO:0007669"/>
    <property type="project" value="UniProtKB-KW"/>
</dbReference>
<dbReference type="GO" id="GO:0005975">
    <property type="term" value="P:carbohydrate metabolic process"/>
    <property type="evidence" value="ECO:0007669"/>
    <property type="project" value="UniProtKB-ARBA"/>
</dbReference>
<evidence type="ECO:0000313" key="3">
    <source>
        <dbReference type="EMBL" id="ATC34383.1"/>
    </source>
</evidence>
<dbReference type="AlphaFoldDB" id="A0A290MWX5"/>
<evidence type="ECO:0000256" key="1">
    <source>
        <dbReference type="ARBA" id="ARBA00022801"/>
    </source>
</evidence>
<gene>
    <name evidence="3" type="ORF">CA606_19735</name>
</gene>
<evidence type="ECO:0000259" key="2">
    <source>
        <dbReference type="Pfam" id="PF17829"/>
    </source>
</evidence>
<name>A0A290MWX5_CAUVI</name>
<dbReference type="Gene3D" id="2.60.120.1620">
    <property type="match status" value="1"/>
</dbReference>
<dbReference type="InterPro" id="IPR029018">
    <property type="entry name" value="Hex-like_dom2"/>
</dbReference>
<dbReference type="Gene3D" id="1.20.58.2150">
    <property type="match status" value="1"/>
</dbReference>
<dbReference type="Pfam" id="PF17829">
    <property type="entry name" value="GH115_C"/>
    <property type="match status" value="1"/>
</dbReference>
<feature type="domain" description="Gylcosyl hydrolase 115 C-terminal" evidence="2">
    <location>
        <begin position="777"/>
        <end position="944"/>
    </location>
</feature>
<dbReference type="Pfam" id="PF15979">
    <property type="entry name" value="Glyco_hydro_115"/>
    <property type="match status" value="1"/>
</dbReference>
<sequence>MRGRWRGAERRHDGGGVWAAASALALAAGLVTAIALPAPAWAAEPAAISAAPSAEAFPLIAGGRPARIAYDTTDFPGAIRAIHGLRSDLAALSGATADKDAPLVIIGTIGKSAAIDALIASGKLDVSQVKGRWEAFVQQVVENPQPGVARALVIAGSDKRGTIYGAYDLSERAGVSPWTWWADVPVPRRANVYVAPGANVQKPAVKYRGIFLNDEEPALGSWARATFGGINHAFYARVFELILRLKGDFLWPAMWGKSLYDDDPLTASLADEMGVVLGTSHHEPMSRAHVEWERHGQGRWDYAKNPETLRRFWRDGVVRMGANESLVTVGMRGDGDEPMSEGTATKLLETIVTDQRKIIGEVTGKDPAATPQVWALYKEVQDYYDAGMRVPDDVTLLFADDNWGNIRRLPEPGKTRPGGYGVYYHFDYVGGPRNYKWLNTNQIERTWEQMKLAADHGADRLWIVNVGDLKPMELPTEFFLDYAWNPAAMPVEALPRYTTGWAAQQFGPERAGQIAAVLDGYTKLNARRKPELIDASTFSLVNFGEAERVEAEWAAMEARVDALRAAIPKDQDSAFVQLAWFPVKAAANYNRLQIATGRNRLWASQGRIAANAQADLVKTLFARDADLTRLHDALNGGKWRHMMDQTHIGYTSWQQPAQNIIPATQTVAAASGWGVAVEGGGEAAPALTRWGADRRWIEVFSKGAPIAVTAVSDTPWLKVTTGPANASGDVRLDVVADWKTAPKGQTTGLVKISVGGETRTVSITATNPARKPAAGAFVEAGGVTAIEAEHHAAARGGQGVTWATIPNLGRTLSGVTSYPSTAPSSKPGGAAPALEYLVDFEAAGALDLTVLVSPTLDFRGGKGLAYAVSIGDGAPVVVNSQPDASEAAWDKAVADSVRAQTTRLNVPSAGPHRVRLWRVDPGVVFQRLVLSRGPLPASYLGPPESVRAPLK</sequence>
<dbReference type="PANTHER" id="PTHR37842:SF2">
    <property type="entry name" value="GYLCOSYL HYDROLASE 115 C-TERMINAL DOMAIN-CONTAINING PROTEIN"/>
    <property type="match status" value="1"/>
</dbReference>
<dbReference type="Gene3D" id="3.20.20.520">
    <property type="entry name" value="Glycosyl hydrolase family 115"/>
    <property type="match status" value="1"/>
</dbReference>
<accession>A0A290MWX5</accession>
<protein>
    <submittedName>
        <fullName evidence="3">Glycosyl hydrolase</fullName>
    </submittedName>
</protein>
<evidence type="ECO:0000313" key="4">
    <source>
        <dbReference type="Proteomes" id="UP000217311"/>
    </source>
</evidence>
<dbReference type="InterPro" id="IPR031924">
    <property type="entry name" value="GH115"/>
</dbReference>